<evidence type="ECO:0000313" key="2">
    <source>
        <dbReference type="Proteomes" id="UP000708208"/>
    </source>
</evidence>
<comment type="caution">
    <text evidence="1">The sequence shown here is derived from an EMBL/GenBank/DDBJ whole genome shotgun (WGS) entry which is preliminary data.</text>
</comment>
<keyword evidence="2" id="KW-1185">Reference proteome</keyword>
<dbReference type="AlphaFoldDB" id="A0A8J2LGI3"/>
<gene>
    <name evidence="1" type="ORF">AFUS01_LOCUS44440</name>
</gene>
<protein>
    <recommendedName>
        <fullName evidence="3">Arylamine N-acetyltransferase</fullName>
    </recommendedName>
</protein>
<accession>A0A8J2LGI3</accession>
<evidence type="ECO:0000313" key="1">
    <source>
        <dbReference type="EMBL" id="CAG7835008.1"/>
    </source>
</evidence>
<reference evidence="1" key="1">
    <citation type="submission" date="2021-06" db="EMBL/GenBank/DDBJ databases">
        <authorList>
            <person name="Hodson N. C."/>
            <person name="Mongue J. A."/>
            <person name="Jaron S. K."/>
        </authorList>
    </citation>
    <scope>NUCLEOTIDE SEQUENCE</scope>
</reference>
<sequence length="300" mass="34086">MFFPKYINIPDIKSRFLRNRIQLLKDIVKGSLINIPFQNVTSFGVPRPGPKPIPSYKALLDSTLRGHGGMCGHNNYSLKVLLQSIGFDTYNAAAKFRRTLVEGSHVVCLVKIPPPFSVDQETEDVYLVDVGCGVPILEPIRLKDLPYKGRAGGFDFSYELSPDDGKIINRIHKGGDPFVGQKPKDYLCPQDYTINLEPRTIASIIPSWGQVYGEPDKSSFQSTFYIFRYVYIAPDNSDFKIACIRGKELLLITRESRTVQRFSSYEDLLPSIHEYFPQLLQHEVLQAMSNFNAIDQERKN</sequence>
<organism evidence="1 2">
    <name type="scientific">Allacma fusca</name>
    <dbReference type="NCBI Taxonomy" id="39272"/>
    <lineage>
        <taxon>Eukaryota</taxon>
        <taxon>Metazoa</taxon>
        <taxon>Ecdysozoa</taxon>
        <taxon>Arthropoda</taxon>
        <taxon>Hexapoda</taxon>
        <taxon>Collembola</taxon>
        <taxon>Symphypleona</taxon>
        <taxon>Sminthuridae</taxon>
        <taxon>Allacma</taxon>
    </lineage>
</organism>
<name>A0A8J2LGI3_9HEXA</name>
<dbReference type="Proteomes" id="UP000708208">
    <property type="component" value="Unassembled WGS sequence"/>
</dbReference>
<dbReference type="GO" id="GO:0016407">
    <property type="term" value="F:acetyltransferase activity"/>
    <property type="evidence" value="ECO:0007669"/>
    <property type="project" value="InterPro"/>
</dbReference>
<dbReference type="InterPro" id="IPR001447">
    <property type="entry name" value="Arylamine_N-AcTrfase"/>
</dbReference>
<dbReference type="OrthoDB" id="10260017at2759"/>
<dbReference type="EMBL" id="CAJVCH010570472">
    <property type="protein sequence ID" value="CAG7835008.1"/>
    <property type="molecule type" value="Genomic_DNA"/>
</dbReference>
<dbReference type="Pfam" id="PF00797">
    <property type="entry name" value="Acetyltransf_2"/>
    <property type="match status" value="1"/>
</dbReference>
<dbReference type="PANTHER" id="PTHR11786">
    <property type="entry name" value="N-HYDROXYARYLAMINE O-ACETYLTRANSFERASE"/>
    <property type="match status" value="1"/>
</dbReference>
<proteinExistence type="predicted"/>
<dbReference type="PANTHER" id="PTHR11786:SF0">
    <property type="entry name" value="ARYLAMINE N-ACETYLTRANSFERASE 4-RELATED"/>
    <property type="match status" value="1"/>
</dbReference>
<evidence type="ECO:0008006" key="3">
    <source>
        <dbReference type="Google" id="ProtNLM"/>
    </source>
</evidence>